<dbReference type="UniPathway" id="UPA00989"/>
<dbReference type="GO" id="GO:0005634">
    <property type="term" value="C:nucleus"/>
    <property type="evidence" value="ECO:0007669"/>
    <property type="project" value="UniProtKB-SubCell"/>
</dbReference>
<comment type="function">
    <text evidence="6">Required for the formation of N(7)-methylguanine at position 46 (m7G46) in tRNA. In the complex, it is required to stabilize and induce conformational changes of the catalytic subunit.</text>
</comment>
<evidence type="ECO:0000313" key="8">
    <source>
        <dbReference type="EMBL" id="KAF2754251.1"/>
    </source>
</evidence>
<organism evidence="8 9">
    <name type="scientific">Pseudovirgaria hyperparasitica</name>
    <dbReference type="NCBI Taxonomy" id="470096"/>
    <lineage>
        <taxon>Eukaryota</taxon>
        <taxon>Fungi</taxon>
        <taxon>Dikarya</taxon>
        <taxon>Ascomycota</taxon>
        <taxon>Pezizomycotina</taxon>
        <taxon>Dothideomycetes</taxon>
        <taxon>Dothideomycetes incertae sedis</taxon>
        <taxon>Acrospermales</taxon>
        <taxon>Acrospermaceae</taxon>
        <taxon>Pseudovirgaria</taxon>
    </lineage>
</organism>
<dbReference type="InterPro" id="IPR036322">
    <property type="entry name" value="WD40_repeat_dom_sf"/>
</dbReference>
<dbReference type="GeneID" id="54488611"/>
<evidence type="ECO:0000256" key="1">
    <source>
        <dbReference type="ARBA" id="ARBA00004123"/>
    </source>
</evidence>
<dbReference type="EMBL" id="ML996581">
    <property type="protein sequence ID" value="KAF2754251.1"/>
    <property type="molecule type" value="Genomic_DNA"/>
</dbReference>
<dbReference type="InterPro" id="IPR028884">
    <property type="entry name" value="Trm82"/>
</dbReference>
<dbReference type="SUPFAM" id="SSF50978">
    <property type="entry name" value="WD40 repeat-like"/>
    <property type="match status" value="1"/>
</dbReference>
<keyword evidence="3 6" id="KW-0819">tRNA processing</keyword>
<keyword evidence="4 6" id="KW-0677">Repeat</keyword>
<keyword evidence="9" id="KW-1185">Reference proteome</keyword>
<dbReference type="GO" id="GO:0005829">
    <property type="term" value="C:cytosol"/>
    <property type="evidence" value="ECO:0007669"/>
    <property type="project" value="TreeGrafter"/>
</dbReference>
<feature type="region of interest" description="Disordered" evidence="7">
    <location>
        <begin position="51"/>
        <end position="72"/>
    </location>
</feature>
<comment type="subcellular location">
    <subcellularLocation>
        <location evidence="1 6">Nucleus</location>
    </subcellularLocation>
</comment>
<accession>A0A6A6VZL3</accession>
<dbReference type="GO" id="GO:0106004">
    <property type="term" value="P:tRNA (guanine-N7)-methylation"/>
    <property type="evidence" value="ECO:0007669"/>
    <property type="project" value="UniProtKB-UniRule"/>
</dbReference>
<dbReference type="Proteomes" id="UP000799437">
    <property type="component" value="Unassembled WGS sequence"/>
</dbReference>
<dbReference type="PANTHER" id="PTHR16288:SF0">
    <property type="entry name" value="TRNA (GUANINE-N(7)-)-METHYLTRANSFERASE NON-CATALYTIC SUBUNIT WDR4"/>
    <property type="match status" value="1"/>
</dbReference>
<dbReference type="InterPro" id="IPR015943">
    <property type="entry name" value="WD40/YVTN_repeat-like_dom_sf"/>
</dbReference>
<dbReference type="PANTHER" id="PTHR16288">
    <property type="entry name" value="WD40 REPEAT PROTEIN 4"/>
    <property type="match status" value="1"/>
</dbReference>
<evidence type="ECO:0000256" key="5">
    <source>
        <dbReference type="ARBA" id="ARBA00023242"/>
    </source>
</evidence>
<proteinExistence type="inferred from homology"/>
<dbReference type="OrthoDB" id="339900at2759"/>
<dbReference type="AlphaFoldDB" id="A0A6A6VZL3"/>
<name>A0A6A6VZL3_9PEZI</name>
<protein>
    <submittedName>
        <fullName evidence="8">Uncharacterized protein</fullName>
    </submittedName>
</protein>
<comment type="pathway">
    <text evidence="6">tRNA modification; N(7)-methylguanine-tRNA biosynthesis.</text>
</comment>
<reference evidence="8" key="1">
    <citation type="journal article" date="2020" name="Stud. Mycol.">
        <title>101 Dothideomycetes genomes: a test case for predicting lifestyles and emergence of pathogens.</title>
        <authorList>
            <person name="Haridas S."/>
            <person name="Albert R."/>
            <person name="Binder M."/>
            <person name="Bloem J."/>
            <person name="Labutti K."/>
            <person name="Salamov A."/>
            <person name="Andreopoulos B."/>
            <person name="Baker S."/>
            <person name="Barry K."/>
            <person name="Bills G."/>
            <person name="Bluhm B."/>
            <person name="Cannon C."/>
            <person name="Castanera R."/>
            <person name="Culley D."/>
            <person name="Daum C."/>
            <person name="Ezra D."/>
            <person name="Gonzalez J."/>
            <person name="Henrissat B."/>
            <person name="Kuo A."/>
            <person name="Liang C."/>
            <person name="Lipzen A."/>
            <person name="Lutzoni F."/>
            <person name="Magnuson J."/>
            <person name="Mondo S."/>
            <person name="Nolan M."/>
            <person name="Ohm R."/>
            <person name="Pangilinan J."/>
            <person name="Park H.-J."/>
            <person name="Ramirez L."/>
            <person name="Alfaro M."/>
            <person name="Sun H."/>
            <person name="Tritt A."/>
            <person name="Yoshinaga Y."/>
            <person name="Zwiers L.-H."/>
            <person name="Turgeon B."/>
            <person name="Goodwin S."/>
            <person name="Spatafora J."/>
            <person name="Crous P."/>
            <person name="Grigoriev I."/>
        </authorList>
    </citation>
    <scope>NUCLEOTIDE SEQUENCE</scope>
    <source>
        <strain evidence="8">CBS 121739</strain>
    </source>
</reference>
<dbReference type="HAMAP" id="MF_03056">
    <property type="entry name" value="TRM82"/>
    <property type="match status" value="1"/>
</dbReference>
<comment type="similarity">
    <text evidence="6">Belongs to the WD repeat TRM82 family.</text>
</comment>
<keyword evidence="2 6" id="KW-0853">WD repeat</keyword>
<evidence type="ECO:0000313" key="9">
    <source>
        <dbReference type="Proteomes" id="UP000799437"/>
    </source>
</evidence>
<dbReference type="GO" id="GO:0043527">
    <property type="term" value="C:tRNA methyltransferase complex"/>
    <property type="evidence" value="ECO:0007669"/>
    <property type="project" value="TreeGrafter"/>
</dbReference>
<keyword evidence="5 6" id="KW-0539">Nucleus</keyword>
<evidence type="ECO:0000256" key="2">
    <source>
        <dbReference type="ARBA" id="ARBA00022574"/>
    </source>
</evidence>
<gene>
    <name evidence="8" type="ORF">EJ05DRAFT_504348</name>
</gene>
<sequence length="478" mass="52470">MHHPFQCLATFGVTQPSSDEGGLFRRNILFAASGPQILTVNIKTGHIVSTWPLEDTKEPEDEQPGSKDEKGMNLAARPKIINLVAVNDGAHLIAVTGEDKCIRVFGVDAEGRLSELSERSMPKRPCAIGLTPDNRTIICGDKFGDVYAIPLQYEERIVTDSVSNITEEPKKTFVPSASEKTVHSARNRRALEDQRKQALVANAKEPLKFEHQLLLGHVSLLTDLLSVTTGSSNTGDFRHYILTSDRDEHIRVSRGPPQAHIIENYCLGHAEFVSKLLLVTPDVLISGGGDDHLIAWDWKAGRKLAQLDLRDLVVEAGLDGEVDIAVSGLWSIYDEPRQRYLVLVALEGVPTLLTFIMSVDNDIVTVSGRAVTSLPGNLICLIVMDKSIVVSSDSLKQDKETSHKERLSAYTLDSNFIVTGKSSRDLGEMWQIDPAIGATLSETNGHSSLEASRAQVNETVYSIRSLRKRGGYGEESQL</sequence>
<evidence type="ECO:0000256" key="7">
    <source>
        <dbReference type="SAM" id="MobiDB-lite"/>
    </source>
</evidence>
<evidence type="ECO:0000256" key="6">
    <source>
        <dbReference type="HAMAP-Rule" id="MF_03056"/>
    </source>
</evidence>
<dbReference type="Gene3D" id="2.130.10.10">
    <property type="entry name" value="YVTN repeat-like/Quinoprotein amine dehydrogenase"/>
    <property type="match status" value="1"/>
</dbReference>
<evidence type="ECO:0000256" key="4">
    <source>
        <dbReference type="ARBA" id="ARBA00022737"/>
    </source>
</evidence>
<dbReference type="RefSeq" id="XP_033596702.1">
    <property type="nucleotide sequence ID" value="XM_033747557.1"/>
</dbReference>
<evidence type="ECO:0000256" key="3">
    <source>
        <dbReference type="ARBA" id="ARBA00022694"/>
    </source>
</evidence>